<proteinExistence type="predicted"/>
<organism evidence="2">
    <name type="scientific">Phoenicopteridae CRESS-DNA-virus sp</name>
    <dbReference type="NCBI Taxonomy" id="2815051"/>
    <lineage>
        <taxon>Viruses</taxon>
        <taxon>Monodnaviria</taxon>
        <taxon>Shotokuvirae</taxon>
        <taxon>Cressdnaviricota</taxon>
    </lineage>
</organism>
<keyword evidence="1" id="KW-1133">Transmembrane helix</keyword>
<reference evidence="2" key="1">
    <citation type="submission" date="2020-10" db="EMBL/GenBank/DDBJ databases">
        <title>CRESS DNA virus dark matter in the feces of wild birds.</title>
        <authorList>
            <person name="Yang S."/>
            <person name="Zhang W."/>
        </authorList>
    </citation>
    <scope>NUCLEOTIDE SEQUENCE</scope>
    <source>
        <strain evidence="2">Fmg67cir17</strain>
    </source>
</reference>
<evidence type="ECO:0000313" key="2">
    <source>
        <dbReference type="EMBL" id="QTE03420.1"/>
    </source>
</evidence>
<keyword evidence="1" id="KW-0812">Transmembrane</keyword>
<dbReference type="EMBL" id="MW182780">
    <property type="protein sequence ID" value="QTE03420.1"/>
    <property type="molecule type" value="Genomic_DNA"/>
</dbReference>
<evidence type="ECO:0000256" key="1">
    <source>
        <dbReference type="SAM" id="Phobius"/>
    </source>
</evidence>
<feature type="transmembrane region" description="Helical" evidence="1">
    <location>
        <begin position="20"/>
        <end position="42"/>
    </location>
</feature>
<protein>
    <submittedName>
        <fullName evidence="2">Replication-associated protein</fullName>
    </submittedName>
</protein>
<sequence length="70" mass="7963">MRYPVHRSGHVLTLAPLTAPAGFCSTPIYFAILIGHVVPLFCSKIGSKSTARTVRWTWLCLHRFRHRSWG</sequence>
<name>A0A8A4XCR7_9VIRU</name>
<accession>A0A8A4XCR7</accession>
<keyword evidence="1" id="KW-0472">Membrane</keyword>